<accession>A0ABQ5VGE9</accession>
<organism evidence="1 2">
    <name type="scientific">Sulfitobacter pacificus</name>
    <dbReference type="NCBI Taxonomy" id="1499314"/>
    <lineage>
        <taxon>Bacteria</taxon>
        <taxon>Pseudomonadati</taxon>
        <taxon>Pseudomonadota</taxon>
        <taxon>Alphaproteobacteria</taxon>
        <taxon>Rhodobacterales</taxon>
        <taxon>Roseobacteraceae</taxon>
        <taxon>Sulfitobacter</taxon>
    </lineage>
</organism>
<gene>
    <name evidence="1" type="ORF">GCM10007927_09610</name>
</gene>
<evidence type="ECO:0000313" key="2">
    <source>
        <dbReference type="Proteomes" id="UP001161388"/>
    </source>
</evidence>
<evidence type="ECO:0000313" key="1">
    <source>
        <dbReference type="EMBL" id="GLQ26158.1"/>
    </source>
</evidence>
<dbReference type="Proteomes" id="UP001161388">
    <property type="component" value="Unassembled WGS sequence"/>
</dbReference>
<reference evidence="1" key="2">
    <citation type="submission" date="2023-01" db="EMBL/GenBank/DDBJ databases">
        <title>Draft genome sequence of Sulfitobacter pacificus strain NBRC 109915.</title>
        <authorList>
            <person name="Sun Q."/>
            <person name="Mori K."/>
        </authorList>
    </citation>
    <scope>NUCLEOTIDE SEQUENCE</scope>
    <source>
        <strain evidence="1">NBRC 109915</strain>
    </source>
</reference>
<protein>
    <submittedName>
        <fullName evidence="1">Uncharacterized protein</fullName>
    </submittedName>
</protein>
<name>A0ABQ5VGE9_9RHOB</name>
<dbReference type="RefSeq" id="WP_284371060.1">
    <property type="nucleotide sequence ID" value="NZ_BSNL01000001.1"/>
</dbReference>
<keyword evidence="2" id="KW-1185">Reference proteome</keyword>
<comment type="caution">
    <text evidence="1">The sequence shown here is derived from an EMBL/GenBank/DDBJ whole genome shotgun (WGS) entry which is preliminary data.</text>
</comment>
<dbReference type="EMBL" id="BSNL01000001">
    <property type="protein sequence ID" value="GLQ26158.1"/>
    <property type="molecule type" value="Genomic_DNA"/>
</dbReference>
<proteinExistence type="predicted"/>
<reference evidence="1" key="1">
    <citation type="journal article" date="2014" name="Int. J. Syst. Evol. Microbiol.">
        <title>Complete genome of a new Firmicutes species belonging to the dominant human colonic microbiota ('Ruminococcus bicirculans') reveals two chromosomes and a selective capacity to utilize plant glucans.</title>
        <authorList>
            <consortium name="NISC Comparative Sequencing Program"/>
            <person name="Wegmann U."/>
            <person name="Louis P."/>
            <person name="Goesmann A."/>
            <person name="Henrissat B."/>
            <person name="Duncan S.H."/>
            <person name="Flint H.J."/>
        </authorList>
    </citation>
    <scope>NUCLEOTIDE SEQUENCE</scope>
    <source>
        <strain evidence="1">NBRC 109915</strain>
    </source>
</reference>
<sequence>MAYAVKVADKVLVDTVYEHEELSKLHWLSYSSGDYDPDEFLMLPGKLTPSVEFAKYPEATTVRVLVHAVELVH</sequence>